<comment type="caution">
    <text evidence="2">The sequence shown here is derived from an EMBL/GenBank/DDBJ whole genome shotgun (WGS) entry which is preliminary data.</text>
</comment>
<reference evidence="2 3" key="1">
    <citation type="submission" date="2019-07" db="EMBL/GenBank/DDBJ databases">
        <title>Gramella aestuarii sp. nov., isolated from a tidal flat, and emended description of Gramella echinicola.</title>
        <authorList>
            <person name="Liu L."/>
        </authorList>
    </citation>
    <scope>NUCLEOTIDE SEQUENCE [LARGE SCALE GENOMIC DNA]</scope>
    <source>
        <strain evidence="2 3">BS12</strain>
    </source>
</reference>
<feature type="chain" id="PRO_5029547679" evidence="1">
    <location>
        <begin position="18"/>
        <end position="225"/>
    </location>
</feature>
<dbReference type="AlphaFoldDB" id="A0A7K1LT00"/>
<evidence type="ECO:0000256" key="1">
    <source>
        <dbReference type="SAM" id="SignalP"/>
    </source>
</evidence>
<evidence type="ECO:0000313" key="2">
    <source>
        <dbReference type="EMBL" id="MUP43610.1"/>
    </source>
</evidence>
<organism evidence="2 3">
    <name type="scientific">Christiangramia aestuarii</name>
    <dbReference type="NCBI Taxonomy" id="1028746"/>
    <lineage>
        <taxon>Bacteria</taxon>
        <taxon>Pseudomonadati</taxon>
        <taxon>Bacteroidota</taxon>
        <taxon>Flavobacteriia</taxon>
        <taxon>Flavobacteriales</taxon>
        <taxon>Flavobacteriaceae</taxon>
        <taxon>Christiangramia</taxon>
    </lineage>
</organism>
<accession>A0A7K1LT00</accession>
<dbReference type="OrthoDB" id="6236197at2"/>
<protein>
    <submittedName>
        <fullName evidence="2">Uncharacterized protein</fullName>
    </submittedName>
</protein>
<evidence type="ECO:0000313" key="3">
    <source>
        <dbReference type="Proteomes" id="UP000460416"/>
    </source>
</evidence>
<sequence>MKKLLFLFLILGHGLMAQELDQAYMDSHPDWEKWHDEIPVSGGTRVGLMLLEKTPDLVPRQFYVNLPSKLSGKLCVEVSSRDGRYSAKAQYDQTKTSWAQFPFPTKFHTELKKYKGDEVVLLASVGGCDRSEKRKYLVSSWHKVTQSDSIAFYINSNLPCGIICEDINLKKVCNETPSPSVAYSKKCILNASDLSGIYNFQIMQREETMGEISMNYYNFPVIYRE</sequence>
<dbReference type="RefSeq" id="WP_156277474.1">
    <property type="nucleotide sequence ID" value="NZ_BAABGI010000004.1"/>
</dbReference>
<proteinExistence type="predicted"/>
<keyword evidence="3" id="KW-1185">Reference proteome</keyword>
<gene>
    <name evidence="2" type="ORF">FLP08_13580</name>
</gene>
<name>A0A7K1LT00_9FLAO</name>
<dbReference type="EMBL" id="VJVW01000005">
    <property type="protein sequence ID" value="MUP43610.1"/>
    <property type="molecule type" value="Genomic_DNA"/>
</dbReference>
<keyword evidence="1" id="KW-0732">Signal</keyword>
<dbReference type="Proteomes" id="UP000460416">
    <property type="component" value="Unassembled WGS sequence"/>
</dbReference>
<feature type="signal peptide" evidence="1">
    <location>
        <begin position="1"/>
        <end position="17"/>
    </location>
</feature>